<dbReference type="RefSeq" id="WP_087421370.1">
    <property type="nucleotide sequence ID" value="NZ_BMPA01000005.1"/>
</dbReference>
<name>A0A7X5YC02_9BACT</name>
<keyword evidence="4" id="KW-1185">Reference proteome</keyword>
<dbReference type="AlphaFoldDB" id="A0A7X5YC02"/>
<proteinExistence type="predicted"/>
<reference evidence="2 4" key="1">
    <citation type="submission" date="2019-09" db="EMBL/GenBank/DDBJ databases">
        <title>Butyricimonas paravirosa DSM 105722 (=214-4 = JCM 18677 = CCUG 65563).</title>
        <authorList>
            <person name="Le Roy T."/>
            <person name="Cani P.D."/>
        </authorList>
    </citation>
    <scope>NUCLEOTIDE SEQUENCE [LARGE SCALE GENOMIC DNA]</scope>
    <source>
        <strain evidence="2 4">DSM 105722</strain>
    </source>
</reference>
<dbReference type="GeneID" id="86891769"/>
<evidence type="ECO:0000313" key="3">
    <source>
        <dbReference type="Proteomes" id="UP000576368"/>
    </source>
</evidence>
<organism evidence="1 3">
    <name type="scientific">Butyricimonas paravirosa</name>
    <dbReference type="NCBI Taxonomy" id="1472417"/>
    <lineage>
        <taxon>Bacteria</taxon>
        <taxon>Pseudomonadati</taxon>
        <taxon>Bacteroidota</taxon>
        <taxon>Bacteroidia</taxon>
        <taxon>Bacteroidales</taxon>
        <taxon>Odoribacteraceae</taxon>
        <taxon>Butyricimonas</taxon>
    </lineage>
</organism>
<evidence type="ECO:0000313" key="2">
    <source>
        <dbReference type="EMBL" id="WOF12700.1"/>
    </source>
</evidence>
<evidence type="ECO:0000313" key="4">
    <source>
        <dbReference type="Proteomes" id="UP001302374"/>
    </source>
</evidence>
<dbReference type="Proteomes" id="UP001302374">
    <property type="component" value="Chromosome"/>
</dbReference>
<sequence length="106" mass="11787">MKNEKLKRMKTILFSLGIILFFSSFTGDDEYIMFTCPDGMAYSVQIDACVPEEDVDGEGLVCILRKVKTGEIIFACDPKGKKDNCNISKLGHSLSCPNSEIKVNEI</sequence>
<dbReference type="Proteomes" id="UP000576368">
    <property type="component" value="Unassembled WGS sequence"/>
</dbReference>
<dbReference type="EMBL" id="CP043839">
    <property type="protein sequence ID" value="WOF12700.1"/>
    <property type="molecule type" value="Genomic_DNA"/>
</dbReference>
<dbReference type="EMBL" id="JAATLI010000006">
    <property type="protein sequence ID" value="NJC18349.1"/>
    <property type="molecule type" value="Genomic_DNA"/>
</dbReference>
<protein>
    <submittedName>
        <fullName evidence="1">Uncharacterized protein</fullName>
    </submittedName>
</protein>
<evidence type="ECO:0000313" key="1">
    <source>
        <dbReference type="EMBL" id="NJC18349.1"/>
    </source>
</evidence>
<gene>
    <name evidence="2" type="ORF">F1644_10715</name>
    <name evidence="1" type="ORF">GGR15_001968</name>
</gene>
<reference evidence="1 3" key="2">
    <citation type="submission" date="2020-03" db="EMBL/GenBank/DDBJ databases">
        <title>Genomic Encyclopedia of Type Strains, Phase IV (KMG-IV): sequencing the most valuable type-strain genomes for metagenomic binning, comparative biology and taxonomic classification.</title>
        <authorList>
            <person name="Goeker M."/>
        </authorList>
    </citation>
    <scope>NUCLEOTIDE SEQUENCE [LARGE SCALE GENOMIC DNA]</scope>
    <source>
        <strain evidence="1 3">DSM 105722</strain>
    </source>
</reference>
<accession>A0A7X5YC02</accession>